<feature type="compositionally biased region" description="Acidic residues" evidence="1">
    <location>
        <begin position="34"/>
        <end position="64"/>
    </location>
</feature>
<reference evidence="2" key="1">
    <citation type="journal article" date="2018" name="Genome Biol. Evol.">
        <title>Genomics and development of Lentinus tigrinus, a white-rot wood-decaying mushroom with dimorphic fruiting bodies.</title>
        <authorList>
            <person name="Wu B."/>
            <person name="Xu Z."/>
            <person name="Knudson A."/>
            <person name="Carlson A."/>
            <person name="Chen N."/>
            <person name="Kovaka S."/>
            <person name="LaButti K."/>
            <person name="Lipzen A."/>
            <person name="Pennachio C."/>
            <person name="Riley R."/>
            <person name="Schakwitz W."/>
            <person name="Umezawa K."/>
            <person name="Ohm R.A."/>
            <person name="Grigoriev I.V."/>
            <person name="Nagy L.G."/>
            <person name="Gibbons J."/>
            <person name="Hibbett D."/>
        </authorList>
    </citation>
    <scope>NUCLEOTIDE SEQUENCE [LARGE SCALE GENOMIC DNA]</scope>
    <source>
        <strain evidence="2">ALCF2SS1-6</strain>
    </source>
</reference>
<proteinExistence type="predicted"/>
<evidence type="ECO:0000256" key="1">
    <source>
        <dbReference type="SAM" id="MobiDB-lite"/>
    </source>
</evidence>
<feature type="compositionally biased region" description="Basic residues" evidence="1">
    <location>
        <begin position="339"/>
        <end position="353"/>
    </location>
</feature>
<sequence length="648" mass="70674">MGGECGEVQLRSAGAVESFARFVARWTERASVDGIDEEAEGDDSDEEVGEDDEDVDEDDTDDSNDEFHSVNSRSPTPSPPAPATPSDEKPVLRIRRLAFFIPPSQLSKDFPTTSLLSILSAAAASLVHLHIAYAETLLAHDPRIPSALVALSSISDLVLSELGPKGCETLKSLTAPLEHVEVDFDDAWVESVTCASFAKPTSSTLVPALPNGESSGLPTPAPTPATTPAAPYANTVLPDPVPLLSHSMATLRSLRASNAIIVTVADKLRYPCVRTLALRLAGVPTVTPLVHAFPSVTDLYVYTPFDGCGLRAPLSLPMSSHAQLERPPSPSPSPTSTGNHHKNQNKNSKRRMRPPMPDIHATREANRTSQVYSSFPPLACVRGFAPGLYALGLSCAVHRLEIGSMSPPSLGGQEAGAVRKLLADTMPASVNLGLGRGWWGSEWRRERTRGRERGLKAIFGSASSEEANASGAWSGVSELVVRVEEPGRWKHVTNDLLVMILPLANTLTTFVLHWDRTSVPFDRASSDDDRDDYQFPPPSPSASAPSRTERFARTVAEQMPALRYLLVEILHDRRRPPYAFNFDAVAKSNSPLSGHGVHDDDGQRRYERRFWRIDRSEEFLCLDPLSEGAARRLMEAEGLTFEDRVRYR</sequence>
<dbReference type="AlphaFoldDB" id="A0A5C2SIL3"/>
<name>A0A5C2SIL3_9APHY</name>
<feature type="region of interest" description="Disordered" evidence="1">
    <location>
        <begin position="523"/>
        <end position="549"/>
    </location>
</feature>
<evidence type="ECO:0000313" key="2">
    <source>
        <dbReference type="EMBL" id="RPD63592.1"/>
    </source>
</evidence>
<gene>
    <name evidence="2" type="ORF">L227DRAFT_497385</name>
</gene>
<organism evidence="2 3">
    <name type="scientific">Lentinus tigrinus ALCF2SS1-6</name>
    <dbReference type="NCBI Taxonomy" id="1328759"/>
    <lineage>
        <taxon>Eukaryota</taxon>
        <taxon>Fungi</taxon>
        <taxon>Dikarya</taxon>
        <taxon>Basidiomycota</taxon>
        <taxon>Agaricomycotina</taxon>
        <taxon>Agaricomycetes</taxon>
        <taxon>Polyporales</taxon>
        <taxon>Polyporaceae</taxon>
        <taxon>Lentinus</taxon>
    </lineage>
</organism>
<accession>A0A5C2SIL3</accession>
<evidence type="ECO:0000313" key="3">
    <source>
        <dbReference type="Proteomes" id="UP000313359"/>
    </source>
</evidence>
<feature type="region of interest" description="Disordered" evidence="1">
    <location>
        <begin position="30"/>
        <end position="88"/>
    </location>
</feature>
<dbReference type="OrthoDB" id="2755953at2759"/>
<keyword evidence="3" id="KW-1185">Reference proteome</keyword>
<feature type="region of interest" description="Disordered" evidence="1">
    <location>
        <begin position="319"/>
        <end position="358"/>
    </location>
</feature>
<dbReference type="Proteomes" id="UP000313359">
    <property type="component" value="Unassembled WGS sequence"/>
</dbReference>
<dbReference type="STRING" id="1328759.A0A5C2SIL3"/>
<protein>
    <submittedName>
        <fullName evidence="2">Uncharacterized protein</fullName>
    </submittedName>
</protein>
<dbReference type="EMBL" id="ML122256">
    <property type="protein sequence ID" value="RPD63592.1"/>
    <property type="molecule type" value="Genomic_DNA"/>
</dbReference>